<keyword evidence="2" id="KW-1185">Reference proteome</keyword>
<accession>A0ABR0A8P0</accession>
<evidence type="ECO:0000313" key="2">
    <source>
        <dbReference type="Proteomes" id="UP001234178"/>
    </source>
</evidence>
<evidence type="ECO:0000313" key="1">
    <source>
        <dbReference type="EMBL" id="KAK4021486.1"/>
    </source>
</evidence>
<proteinExistence type="predicted"/>
<name>A0ABR0A8P0_9CRUS</name>
<comment type="caution">
    <text evidence="1">The sequence shown here is derived from an EMBL/GenBank/DDBJ whole genome shotgun (WGS) entry which is preliminary data.</text>
</comment>
<dbReference type="EMBL" id="JAOYFB010000036">
    <property type="protein sequence ID" value="KAK4021486.1"/>
    <property type="molecule type" value="Genomic_DNA"/>
</dbReference>
<reference evidence="1 2" key="1">
    <citation type="journal article" date="2023" name="Nucleic Acids Res.">
        <title>The hologenome of Daphnia magna reveals possible DNA methylation and microbiome-mediated evolution of the host genome.</title>
        <authorList>
            <person name="Chaturvedi A."/>
            <person name="Li X."/>
            <person name="Dhandapani V."/>
            <person name="Marshall H."/>
            <person name="Kissane S."/>
            <person name="Cuenca-Cambronero M."/>
            <person name="Asole G."/>
            <person name="Calvet F."/>
            <person name="Ruiz-Romero M."/>
            <person name="Marangio P."/>
            <person name="Guigo R."/>
            <person name="Rago D."/>
            <person name="Mirbahai L."/>
            <person name="Eastwood N."/>
            <person name="Colbourne J.K."/>
            <person name="Zhou J."/>
            <person name="Mallon E."/>
            <person name="Orsini L."/>
        </authorList>
    </citation>
    <scope>NUCLEOTIDE SEQUENCE [LARGE SCALE GENOMIC DNA]</scope>
    <source>
        <strain evidence="1">LRV0_1</strain>
    </source>
</reference>
<sequence length="99" mass="11157">MVSKGQNLHRFIIVGLSRASDIQLDIDHRDGSQRRFVAYKSTYWSTKLIHHLSGRSVQFGGSRHLPALNERYPFLLSRCGLLGLSAGPVIEPACARFYN</sequence>
<organism evidence="1 2">
    <name type="scientific">Daphnia magna</name>
    <dbReference type="NCBI Taxonomy" id="35525"/>
    <lineage>
        <taxon>Eukaryota</taxon>
        <taxon>Metazoa</taxon>
        <taxon>Ecdysozoa</taxon>
        <taxon>Arthropoda</taxon>
        <taxon>Crustacea</taxon>
        <taxon>Branchiopoda</taxon>
        <taxon>Diplostraca</taxon>
        <taxon>Cladocera</taxon>
        <taxon>Anomopoda</taxon>
        <taxon>Daphniidae</taxon>
        <taxon>Daphnia</taxon>
    </lineage>
</organism>
<gene>
    <name evidence="1" type="ORF">OUZ56_003401</name>
</gene>
<dbReference type="Proteomes" id="UP001234178">
    <property type="component" value="Unassembled WGS sequence"/>
</dbReference>
<protein>
    <submittedName>
        <fullName evidence="1">Uncharacterized protein</fullName>
    </submittedName>
</protein>